<comment type="caution">
    <text evidence="3">The sequence shown here is derived from an EMBL/GenBank/DDBJ whole genome shotgun (WGS) entry which is preliminary data.</text>
</comment>
<keyword evidence="4" id="KW-1185">Reference proteome</keyword>
<feature type="domain" description="Abnormal cell migration protein 18-like fibronectin type I" evidence="2">
    <location>
        <begin position="21"/>
        <end position="90"/>
    </location>
</feature>
<feature type="domain" description="Abnormal cell migration protein 18-like fibronectin type I" evidence="2">
    <location>
        <begin position="238"/>
        <end position="301"/>
    </location>
</feature>
<dbReference type="AlphaFoldDB" id="A0A2A2JM81"/>
<dbReference type="EMBL" id="LIAE01010343">
    <property type="protein sequence ID" value="PAV62840.1"/>
    <property type="molecule type" value="Genomic_DNA"/>
</dbReference>
<organism evidence="3 4">
    <name type="scientific">Diploscapter pachys</name>
    <dbReference type="NCBI Taxonomy" id="2018661"/>
    <lineage>
        <taxon>Eukaryota</taxon>
        <taxon>Metazoa</taxon>
        <taxon>Ecdysozoa</taxon>
        <taxon>Nematoda</taxon>
        <taxon>Chromadorea</taxon>
        <taxon>Rhabditida</taxon>
        <taxon>Rhabditina</taxon>
        <taxon>Rhabditomorpha</taxon>
        <taxon>Rhabditoidea</taxon>
        <taxon>Rhabditidae</taxon>
        <taxon>Diploscapter</taxon>
    </lineage>
</organism>
<dbReference type="Proteomes" id="UP000218231">
    <property type="component" value="Unassembled WGS sequence"/>
</dbReference>
<dbReference type="Pfam" id="PF23003">
    <property type="entry name" value="Fn1_2"/>
    <property type="match status" value="2"/>
</dbReference>
<keyword evidence="1" id="KW-0732">Signal</keyword>
<evidence type="ECO:0000313" key="3">
    <source>
        <dbReference type="EMBL" id="PAV62840.1"/>
    </source>
</evidence>
<gene>
    <name evidence="3" type="ORF">WR25_08114</name>
</gene>
<dbReference type="OrthoDB" id="5775142at2759"/>
<dbReference type="InterPro" id="IPR055119">
    <property type="entry name" value="Mig18_Fn1"/>
</dbReference>
<protein>
    <recommendedName>
        <fullName evidence="2">Abnormal cell migration protein 18-like fibronectin type I domain-containing protein</fullName>
    </recommendedName>
</protein>
<feature type="chain" id="PRO_5012109907" description="Abnormal cell migration protein 18-like fibronectin type I domain-containing protein" evidence="1">
    <location>
        <begin position="22"/>
        <end position="323"/>
    </location>
</feature>
<sequence length="323" mass="36546">MSLLLFLCHYLWIALLVPVFGCIYKGKNYKDKDTFIDRSTFVIECRMAKDGTSWSTKVIGCRTALGTIIKPGQKVNERNTTYECGRLPNGWLGIKKTYYDSNDKNDDLCNGRKLGETWIENINLRKKCTPKGIVVNNCLTDTGIPINLNQTLTFSSVKYRCIEKNGIVTIQRERVGKQINSDHVKVTKTPHLTELLGANSKRLKEINRFITEQPDTSSKGMQQVAASNIVNEVGDGLACEEFGKIYKVNETWSSGRSFIKKCNDDGSIDIVNCIVDENTFVAIGDEVKKGDTTYKCGRMKSNRLAYLEKHVDNSLRKMKRTRI</sequence>
<evidence type="ECO:0000256" key="1">
    <source>
        <dbReference type="SAM" id="SignalP"/>
    </source>
</evidence>
<evidence type="ECO:0000313" key="4">
    <source>
        <dbReference type="Proteomes" id="UP000218231"/>
    </source>
</evidence>
<feature type="signal peptide" evidence="1">
    <location>
        <begin position="1"/>
        <end position="21"/>
    </location>
</feature>
<name>A0A2A2JM81_9BILA</name>
<evidence type="ECO:0000259" key="2">
    <source>
        <dbReference type="Pfam" id="PF23003"/>
    </source>
</evidence>
<reference evidence="3 4" key="1">
    <citation type="journal article" date="2017" name="Curr. Biol.">
        <title>Genome architecture and evolution of a unichromosomal asexual nematode.</title>
        <authorList>
            <person name="Fradin H."/>
            <person name="Zegar C."/>
            <person name="Gutwein M."/>
            <person name="Lucas J."/>
            <person name="Kovtun M."/>
            <person name="Corcoran D."/>
            <person name="Baugh L.R."/>
            <person name="Kiontke K."/>
            <person name="Gunsalus K."/>
            <person name="Fitch D.H."/>
            <person name="Piano F."/>
        </authorList>
    </citation>
    <scope>NUCLEOTIDE SEQUENCE [LARGE SCALE GENOMIC DNA]</scope>
    <source>
        <strain evidence="3">PF1309</strain>
    </source>
</reference>
<dbReference type="PANTHER" id="PTHR35572:SF6">
    <property type="entry name" value="IG-LIKE DOMAIN-CONTAINING PROTEIN"/>
    <property type="match status" value="1"/>
</dbReference>
<dbReference type="PANTHER" id="PTHR35572">
    <property type="entry name" value="PROTEIN CBG04538-RELATED"/>
    <property type="match status" value="1"/>
</dbReference>
<accession>A0A2A2JM81</accession>
<proteinExistence type="predicted"/>
<dbReference type="InterPro" id="IPR040282">
    <property type="entry name" value="Mig-18-like"/>
</dbReference>